<keyword evidence="3" id="KW-1185">Reference proteome</keyword>
<evidence type="ECO:0000313" key="3">
    <source>
        <dbReference type="Proteomes" id="UP000325577"/>
    </source>
</evidence>
<dbReference type="AlphaFoldDB" id="A0A5J5BNX1"/>
<gene>
    <name evidence="2" type="ORF">F0562_022378</name>
</gene>
<dbReference type="EMBL" id="CM018034">
    <property type="protein sequence ID" value="KAA8544354.1"/>
    <property type="molecule type" value="Genomic_DNA"/>
</dbReference>
<organism evidence="2 3">
    <name type="scientific">Nyssa sinensis</name>
    <dbReference type="NCBI Taxonomy" id="561372"/>
    <lineage>
        <taxon>Eukaryota</taxon>
        <taxon>Viridiplantae</taxon>
        <taxon>Streptophyta</taxon>
        <taxon>Embryophyta</taxon>
        <taxon>Tracheophyta</taxon>
        <taxon>Spermatophyta</taxon>
        <taxon>Magnoliopsida</taxon>
        <taxon>eudicotyledons</taxon>
        <taxon>Gunneridae</taxon>
        <taxon>Pentapetalae</taxon>
        <taxon>asterids</taxon>
        <taxon>Cornales</taxon>
        <taxon>Nyssaceae</taxon>
        <taxon>Nyssa</taxon>
    </lineage>
</organism>
<reference evidence="2 3" key="1">
    <citation type="submission" date="2019-09" db="EMBL/GenBank/DDBJ databases">
        <title>A chromosome-level genome assembly of the Chinese tupelo Nyssa sinensis.</title>
        <authorList>
            <person name="Yang X."/>
            <person name="Kang M."/>
            <person name="Yang Y."/>
            <person name="Xiong H."/>
            <person name="Wang M."/>
            <person name="Zhang Z."/>
            <person name="Wang Z."/>
            <person name="Wu H."/>
            <person name="Ma T."/>
            <person name="Liu J."/>
            <person name="Xi Z."/>
        </authorList>
    </citation>
    <scope>NUCLEOTIDE SEQUENCE [LARGE SCALE GENOMIC DNA]</scope>
    <source>
        <strain evidence="2">J267</strain>
        <tissue evidence="2">Leaf</tissue>
    </source>
</reference>
<accession>A0A5J5BNX1</accession>
<dbReference type="Proteomes" id="UP000325577">
    <property type="component" value="Linkage Group LG11"/>
</dbReference>
<sequence>MEEMLIKPSLFSNRWFRSSKPLTYRIQIFNYPLLSSTCPNSTTLKVSLSKPTRLSLAHSSSDNDPIRPFPRKVI</sequence>
<feature type="compositionally biased region" description="Polar residues" evidence="1">
    <location>
        <begin position="54"/>
        <end position="63"/>
    </location>
</feature>
<evidence type="ECO:0000256" key="1">
    <source>
        <dbReference type="SAM" id="MobiDB-lite"/>
    </source>
</evidence>
<proteinExistence type="predicted"/>
<feature type="region of interest" description="Disordered" evidence="1">
    <location>
        <begin position="54"/>
        <end position="74"/>
    </location>
</feature>
<evidence type="ECO:0000313" key="2">
    <source>
        <dbReference type="EMBL" id="KAA8544354.1"/>
    </source>
</evidence>
<name>A0A5J5BNX1_9ASTE</name>
<protein>
    <submittedName>
        <fullName evidence="2">Uncharacterized protein</fullName>
    </submittedName>
</protein>